<evidence type="ECO:0000313" key="1">
    <source>
        <dbReference type="EMBL" id="AXQ62736.1"/>
    </source>
</evidence>
<protein>
    <submittedName>
        <fullName evidence="1">Uncharacterized protein</fullName>
    </submittedName>
</protein>
<name>A0A385DTD9_BPCA1</name>
<organismHost>
    <name type="scientific">Bacteroides intestinalis</name>
    <dbReference type="NCBI Taxonomy" id="329854"/>
</organismHost>
<evidence type="ECO:0000313" key="2">
    <source>
        <dbReference type="Proteomes" id="UP000262320"/>
    </source>
</evidence>
<dbReference type="Proteomes" id="UP000262320">
    <property type="component" value="Segment"/>
</dbReference>
<keyword evidence="2" id="KW-1185">Reference proteome</keyword>
<dbReference type="EMBL" id="MH675552">
    <property type="protein sequence ID" value="AXQ62736.1"/>
    <property type="molecule type" value="Genomic_DNA"/>
</dbReference>
<proteinExistence type="predicted"/>
<gene>
    <name evidence="1" type="ORF">crAss001_93</name>
</gene>
<reference evidence="1 2" key="1">
    <citation type="submission" date="2018-07" db="EMBL/GenBank/DDBJ databases">
        <title>PhiCrAss001, a member of the most abundant bacteriophage family in the human gut, infects Bacteroides.</title>
        <authorList>
            <person name="Shkoporov A.N."/>
            <person name="Khokhlova E.V."/>
            <person name="Fitzgerald C.B."/>
            <person name="Stockdale S.R."/>
            <person name="Draper L.A."/>
            <person name="Ross R.P."/>
            <person name="Hill C."/>
        </authorList>
    </citation>
    <scope>NUCLEOTIDE SEQUENCE [LARGE SCALE GENOMIC DNA]</scope>
    <source>
        <strain evidence="2">crAss001</strain>
    </source>
</reference>
<organism evidence="1 2">
    <name type="scientific">Bacteroides phage crAss001</name>
    <name type="common">Bacteroides phage PhiCrAss001</name>
    <dbReference type="NCBI Taxonomy" id="2301731"/>
    <lineage>
        <taxon>Viruses</taxon>
        <taxon>Duplodnaviria</taxon>
        <taxon>Heunggongvirae</taxon>
        <taxon>Uroviricota</taxon>
        <taxon>Caudoviricetes</taxon>
        <taxon>Crassvirales</taxon>
        <taxon>Steigviridae</taxon>
        <taxon>Asinivirinae</taxon>
        <taxon>Kehishuvirus</taxon>
        <taxon>Kehishuvirus primarius</taxon>
    </lineage>
</organism>
<accession>A0A385DTD9</accession>
<sequence length="55" mass="6821">MSKGRVLTKKKWGHCARYWRRYKYRTKFPRKKLNSFEGTHAPIGYPLKYLSWIMR</sequence>